<dbReference type="InterPro" id="IPR034733">
    <property type="entry name" value="AcCoA_carboxyl_beta"/>
</dbReference>
<gene>
    <name evidence="3" type="ORF">H9849_09255</name>
</gene>
<dbReference type="InterPro" id="IPR011762">
    <property type="entry name" value="COA_CT_N"/>
</dbReference>
<protein>
    <submittedName>
        <fullName evidence="3">Carboxyl transferase</fullName>
    </submittedName>
</protein>
<dbReference type="Proteomes" id="UP000886805">
    <property type="component" value="Unassembled WGS sequence"/>
</dbReference>
<dbReference type="InterPro" id="IPR029045">
    <property type="entry name" value="ClpP/crotonase-like_dom_sf"/>
</dbReference>
<name>A0A9D1X5B9_9FIRM</name>
<dbReference type="GO" id="GO:0016740">
    <property type="term" value="F:transferase activity"/>
    <property type="evidence" value="ECO:0007669"/>
    <property type="project" value="UniProtKB-KW"/>
</dbReference>
<dbReference type="Gene3D" id="3.90.226.10">
    <property type="entry name" value="2-enoyl-CoA Hydratase, Chain A, domain 1"/>
    <property type="match status" value="2"/>
</dbReference>
<dbReference type="GO" id="GO:0004658">
    <property type="term" value="F:propionyl-CoA carboxylase activity"/>
    <property type="evidence" value="ECO:0007669"/>
    <property type="project" value="TreeGrafter"/>
</dbReference>
<dbReference type="SUPFAM" id="SSF52096">
    <property type="entry name" value="ClpP/crotonase"/>
    <property type="match status" value="2"/>
</dbReference>
<evidence type="ECO:0000313" key="4">
    <source>
        <dbReference type="Proteomes" id="UP000886805"/>
    </source>
</evidence>
<reference evidence="3" key="1">
    <citation type="journal article" date="2021" name="PeerJ">
        <title>Extensive microbial diversity within the chicken gut microbiome revealed by metagenomics and culture.</title>
        <authorList>
            <person name="Gilroy R."/>
            <person name="Ravi A."/>
            <person name="Getino M."/>
            <person name="Pursley I."/>
            <person name="Horton D.L."/>
            <person name="Alikhan N.F."/>
            <person name="Baker D."/>
            <person name="Gharbi K."/>
            <person name="Hall N."/>
            <person name="Watson M."/>
            <person name="Adriaenssens E.M."/>
            <person name="Foster-Nyarko E."/>
            <person name="Jarju S."/>
            <person name="Secka A."/>
            <person name="Antonio M."/>
            <person name="Oren A."/>
            <person name="Chaudhuri R.R."/>
            <person name="La Ragione R."/>
            <person name="Hildebrand F."/>
            <person name="Pallen M.J."/>
        </authorList>
    </citation>
    <scope>NUCLEOTIDE SEQUENCE</scope>
    <source>
        <strain evidence="3">ChiSxjej3B15-1167</strain>
    </source>
</reference>
<dbReference type="EMBL" id="DXEQ01000279">
    <property type="protein sequence ID" value="HIX73194.1"/>
    <property type="molecule type" value="Genomic_DNA"/>
</dbReference>
<organism evidence="3 4">
    <name type="scientific">Candidatus Anaerobutyricum stercoripullorum</name>
    <dbReference type="NCBI Taxonomy" id="2838456"/>
    <lineage>
        <taxon>Bacteria</taxon>
        <taxon>Bacillati</taxon>
        <taxon>Bacillota</taxon>
        <taxon>Clostridia</taxon>
        <taxon>Lachnospirales</taxon>
        <taxon>Lachnospiraceae</taxon>
        <taxon>Anaerobutyricum</taxon>
    </lineage>
</organism>
<dbReference type="Pfam" id="PF01039">
    <property type="entry name" value="Carboxyl_trans"/>
    <property type="match status" value="1"/>
</dbReference>
<comment type="caution">
    <text evidence="3">The sequence shown here is derived from an EMBL/GenBank/DDBJ whole genome shotgun (WGS) entry which is preliminary data.</text>
</comment>
<accession>A0A9D1X5B9</accession>
<dbReference type="GO" id="GO:0009317">
    <property type="term" value="C:acetyl-CoA carboxylase complex"/>
    <property type="evidence" value="ECO:0007669"/>
    <property type="project" value="TreeGrafter"/>
</dbReference>
<dbReference type="PROSITE" id="PS50980">
    <property type="entry name" value="COA_CT_NTER"/>
    <property type="match status" value="1"/>
</dbReference>
<sequence length="476" mass="51312">MNMKNAKMSARERIEYLLDEQSFVEIGSLVEARNTDYNLGAKKVQGDGVITGYGLLNGRMVCVYSQDSAALGGSVGEMHARKIVRLYDMAMDMGVPVISMMDSAGLRLQEGGDALWAFGTIFARQAKASGRIPQICAVLGPCGGGSAVMASLSDFILMEKENGALFVNSPNVLDGNTAEKLDTSGWEYQAKQAGSVDFACDTEEELLDQLRILADLLPSDYEAGDTVFECTDDLNRIIPELNDSEYDARYLLSSIADDGLFVETKKMYGADMVTALIRLNGETVGAVAVQPQDGIGQLGVHGLKKVEKFIRFCDAFSLPVLTVTDVRGMKAEEAEEREMAAALAGFVSALSESTVPKVNLITGEAFGTAGIVMNSRAVGADFVLAWPEASVGMMDAEQAVRIMYAGEIGGSADQTALIAEKTREYQEMQSSALAAAKRGYVDDIIVPDATRKRLIMAFEMLEGKRQLRDSKKHAAV</sequence>
<evidence type="ECO:0000259" key="1">
    <source>
        <dbReference type="PROSITE" id="PS50980"/>
    </source>
</evidence>
<proteinExistence type="predicted"/>
<feature type="domain" description="CoA carboxyltransferase N-terminal" evidence="1">
    <location>
        <begin position="1"/>
        <end position="183"/>
    </location>
</feature>
<dbReference type="AlphaFoldDB" id="A0A9D1X5B9"/>
<reference evidence="3" key="2">
    <citation type="submission" date="2021-04" db="EMBL/GenBank/DDBJ databases">
        <authorList>
            <person name="Gilroy R."/>
        </authorList>
    </citation>
    <scope>NUCLEOTIDE SEQUENCE</scope>
    <source>
        <strain evidence="3">ChiSxjej3B15-1167</strain>
    </source>
</reference>
<dbReference type="PROSITE" id="PS50989">
    <property type="entry name" value="COA_CT_CTER"/>
    <property type="match status" value="1"/>
</dbReference>
<dbReference type="InterPro" id="IPR011763">
    <property type="entry name" value="COA_CT_C"/>
</dbReference>
<keyword evidence="3" id="KW-0808">Transferase</keyword>
<evidence type="ECO:0000313" key="3">
    <source>
        <dbReference type="EMBL" id="HIX73194.1"/>
    </source>
</evidence>
<feature type="domain" description="CoA carboxyltransferase C-terminal" evidence="2">
    <location>
        <begin position="233"/>
        <end position="476"/>
    </location>
</feature>
<dbReference type="InterPro" id="IPR051047">
    <property type="entry name" value="AccD/PCCB"/>
</dbReference>
<evidence type="ECO:0000259" key="2">
    <source>
        <dbReference type="PROSITE" id="PS50989"/>
    </source>
</evidence>
<dbReference type="PANTHER" id="PTHR43842">
    <property type="entry name" value="PROPIONYL-COA CARBOXYLASE BETA CHAIN"/>
    <property type="match status" value="1"/>
</dbReference>
<dbReference type="PANTHER" id="PTHR43842:SF2">
    <property type="entry name" value="PROPIONYL-COA CARBOXYLASE BETA CHAIN, MITOCHONDRIAL"/>
    <property type="match status" value="1"/>
</dbReference>